<dbReference type="EMBL" id="MCFH01000040">
    <property type="protein sequence ID" value="ORX45410.1"/>
    <property type="molecule type" value="Genomic_DNA"/>
</dbReference>
<sequence>MYLHFNEIFIPYFITITYINYYWSFFMSFYFNNDPQFVDFLLLMFQILFFLPSFLIFL</sequence>
<organism evidence="2 3">
    <name type="scientific">Piromyces finnis</name>
    <dbReference type="NCBI Taxonomy" id="1754191"/>
    <lineage>
        <taxon>Eukaryota</taxon>
        <taxon>Fungi</taxon>
        <taxon>Fungi incertae sedis</taxon>
        <taxon>Chytridiomycota</taxon>
        <taxon>Chytridiomycota incertae sedis</taxon>
        <taxon>Neocallimastigomycetes</taxon>
        <taxon>Neocallimastigales</taxon>
        <taxon>Neocallimastigaceae</taxon>
        <taxon>Piromyces</taxon>
    </lineage>
</organism>
<dbReference type="Proteomes" id="UP000193719">
    <property type="component" value="Unassembled WGS sequence"/>
</dbReference>
<accession>A0A1Y1V224</accession>
<protein>
    <submittedName>
        <fullName evidence="2">Uncharacterized protein</fullName>
    </submittedName>
</protein>
<comment type="caution">
    <text evidence="2">The sequence shown here is derived from an EMBL/GenBank/DDBJ whole genome shotgun (WGS) entry which is preliminary data.</text>
</comment>
<name>A0A1Y1V224_9FUNG</name>
<keyword evidence="3" id="KW-1185">Reference proteome</keyword>
<reference evidence="2 3" key="1">
    <citation type="submission" date="2016-08" db="EMBL/GenBank/DDBJ databases">
        <title>Genomes of anaerobic fungi encode conserved fungal cellulosomes for biomass hydrolysis.</title>
        <authorList>
            <consortium name="DOE Joint Genome Institute"/>
            <person name="Haitjema C.H."/>
            <person name="Gilmore S.P."/>
            <person name="Henske J.K."/>
            <person name="Solomon K.V."/>
            <person name="De Groot R."/>
            <person name="Kuo A."/>
            <person name="Mondo S.J."/>
            <person name="Salamov A.A."/>
            <person name="Labutti K."/>
            <person name="Zhao Z."/>
            <person name="Chiniquy J."/>
            <person name="Barry K."/>
            <person name="Brewer H.M."/>
            <person name="Purvine S.O."/>
            <person name="Wright A.T."/>
            <person name="Boxma B."/>
            <person name="Van Alen T."/>
            <person name="Hackstein J.H."/>
            <person name="Baker S.E."/>
            <person name="Grigoriev I.V."/>
            <person name="O'Malley M.A."/>
        </authorList>
    </citation>
    <scope>NUCLEOTIDE SEQUENCE [LARGE SCALE GENOMIC DNA]</scope>
    <source>
        <strain evidence="3">finn</strain>
    </source>
</reference>
<feature type="transmembrane region" description="Helical" evidence="1">
    <location>
        <begin position="12"/>
        <end position="31"/>
    </location>
</feature>
<proteinExistence type="predicted"/>
<reference evidence="2 3" key="2">
    <citation type="submission" date="2016-08" db="EMBL/GenBank/DDBJ databases">
        <title>Pervasive Adenine N6-methylation of Active Genes in Fungi.</title>
        <authorList>
            <consortium name="DOE Joint Genome Institute"/>
            <person name="Mondo S.J."/>
            <person name="Dannebaum R.O."/>
            <person name="Kuo R.C."/>
            <person name="Labutti K."/>
            <person name="Haridas S."/>
            <person name="Kuo A."/>
            <person name="Salamov A."/>
            <person name="Ahrendt S.R."/>
            <person name="Lipzen A."/>
            <person name="Sullivan W."/>
            <person name="Andreopoulos W.B."/>
            <person name="Clum A."/>
            <person name="Lindquist E."/>
            <person name="Daum C."/>
            <person name="Ramamoorthy G.K."/>
            <person name="Gryganskyi A."/>
            <person name="Culley D."/>
            <person name="Magnuson J.K."/>
            <person name="James T.Y."/>
            <person name="O'Malley M.A."/>
            <person name="Stajich J.E."/>
            <person name="Spatafora J.W."/>
            <person name="Visel A."/>
            <person name="Grigoriev I.V."/>
        </authorList>
    </citation>
    <scope>NUCLEOTIDE SEQUENCE [LARGE SCALE GENOMIC DNA]</scope>
    <source>
        <strain evidence="3">finn</strain>
    </source>
</reference>
<gene>
    <name evidence="2" type="ORF">BCR36DRAFT_117491</name>
</gene>
<feature type="transmembrane region" description="Helical" evidence="1">
    <location>
        <begin position="37"/>
        <end position="57"/>
    </location>
</feature>
<dbReference type="AlphaFoldDB" id="A0A1Y1V224"/>
<evidence type="ECO:0000313" key="2">
    <source>
        <dbReference type="EMBL" id="ORX45410.1"/>
    </source>
</evidence>
<evidence type="ECO:0000313" key="3">
    <source>
        <dbReference type="Proteomes" id="UP000193719"/>
    </source>
</evidence>
<evidence type="ECO:0000256" key="1">
    <source>
        <dbReference type="SAM" id="Phobius"/>
    </source>
</evidence>
<keyword evidence="1" id="KW-1133">Transmembrane helix</keyword>
<keyword evidence="1" id="KW-0812">Transmembrane</keyword>
<keyword evidence="1" id="KW-0472">Membrane</keyword>